<dbReference type="VEuPathDB" id="TriTrypDB:LdBPK_110080.1"/>
<evidence type="ECO:0000313" key="3">
    <source>
        <dbReference type="EMBL" id="CAC5428110.1"/>
    </source>
</evidence>
<feature type="compositionally biased region" description="Basic and acidic residues" evidence="1">
    <location>
        <begin position="67"/>
        <end position="79"/>
    </location>
</feature>
<dbReference type="GO" id="GO:0003723">
    <property type="term" value="F:RNA binding"/>
    <property type="evidence" value="ECO:0007669"/>
    <property type="project" value="InterPro"/>
</dbReference>
<sequence>MVKRDLQKEKQQELAAIWGSEVQGDARFPKRRRAAQKKGLGAVEDNDDVDPAALSDIGSDAGSITSKHSDTAKKETRKTVKKESTDYRLHCFVEPGTELNAVRTVFEAYEPKVEIRTAQKGNLLNKSQFAVLTFRNKAMALHAVKKLDGTNQRDLLGVSSLKLNLMLTRQQSKIARKTFNRKIRHEKERNQLMEAQEDMAFIRNFLKQHSGAKKGKQDGKMLSLS</sequence>
<dbReference type="InterPro" id="IPR000504">
    <property type="entry name" value="RRM_dom"/>
</dbReference>
<dbReference type="CDD" id="cd00590">
    <property type="entry name" value="RRM_SF"/>
    <property type="match status" value="1"/>
</dbReference>
<name>A0A6J8F9E4_LEIDO</name>
<feature type="domain" description="RRM" evidence="2">
    <location>
        <begin position="95"/>
        <end position="151"/>
    </location>
</feature>
<dbReference type="VEuPathDB" id="TriTrypDB:LdCL_110005700"/>
<evidence type="ECO:0000313" key="4">
    <source>
        <dbReference type="Proteomes" id="UP000601710"/>
    </source>
</evidence>
<feature type="region of interest" description="Disordered" evidence="1">
    <location>
        <begin position="28"/>
        <end position="79"/>
    </location>
</feature>
<dbReference type="Pfam" id="PF00076">
    <property type="entry name" value="RRM_1"/>
    <property type="match status" value="1"/>
</dbReference>
<dbReference type="VEuPathDB" id="TriTrypDB:LDHU3_11.0090"/>
<reference evidence="3" key="1">
    <citation type="submission" date="2020-06" db="EMBL/GenBank/DDBJ databases">
        <authorList>
            <person name="Camacho E."/>
            <person name="Gonzalez-de la Fuente S."/>
            <person name="Rastrojo A."/>
            <person name="Peiro-Pastor R."/>
            <person name="Solana JC."/>
            <person name="Tabera L."/>
            <person name="Gamarro F."/>
            <person name="Carrasco-Ramiro F."/>
            <person name="Requena JM."/>
            <person name="Aguado B."/>
        </authorList>
    </citation>
    <scope>NUCLEOTIDE SEQUENCE</scope>
</reference>
<organism evidence="3 4">
    <name type="scientific">Leishmania donovani</name>
    <dbReference type="NCBI Taxonomy" id="5661"/>
    <lineage>
        <taxon>Eukaryota</taxon>
        <taxon>Discoba</taxon>
        <taxon>Euglenozoa</taxon>
        <taxon>Kinetoplastea</taxon>
        <taxon>Metakinetoplastina</taxon>
        <taxon>Trypanosomatida</taxon>
        <taxon>Trypanosomatidae</taxon>
        <taxon>Leishmaniinae</taxon>
        <taxon>Leishmania</taxon>
    </lineage>
</organism>
<dbReference type="EMBL" id="LR812631">
    <property type="protein sequence ID" value="CAC5428110.1"/>
    <property type="molecule type" value="Genomic_DNA"/>
</dbReference>
<evidence type="ECO:0000259" key="2">
    <source>
        <dbReference type="Pfam" id="PF00076"/>
    </source>
</evidence>
<dbReference type="Proteomes" id="UP000601710">
    <property type="component" value="Chromosome 11"/>
</dbReference>
<accession>A0A6J8F9E4</accession>
<protein>
    <submittedName>
        <fullName evidence="3">RNA_recognition_motif._(A.k.a._RRM_RBD_or_RNP_dom ain)_putative/Pfam:PF00076</fullName>
    </submittedName>
</protein>
<proteinExistence type="predicted"/>
<evidence type="ECO:0000256" key="1">
    <source>
        <dbReference type="SAM" id="MobiDB-lite"/>
    </source>
</evidence>
<gene>
    <name evidence="3" type="ORF">LDHU3_11.0090</name>
</gene>
<dbReference type="AlphaFoldDB" id="A0A6J8F9E4"/>